<sequence length="218" mass="23670">MADDATPGVYWQDVFSSPPPPFLTGIPAFLGYANGNGKPGEDAINQPQLLTLWPHFEQRYGVPPDTGYLAYAVRGFFENGGLMCYVVRLDEAVSPKKALKAGLKALAPLERIDLVCAPDIMRATANPANDRVDTLQCAVLKHCQELGDRFAILDTLNTDTAETVSVRDQRQSLSSSYGAIYYPWLVVSDPKGNPHSIGFSGSEVQCRTDNLLKSGFAG</sequence>
<dbReference type="PANTHER" id="PTHR35861:SF1">
    <property type="entry name" value="PHAGE TAIL SHEATH PROTEIN"/>
    <property type="match status" value="1"/>
</dbReference>
<organism evidence="1 2">
    <name type="scientific">Candidatus Entotheonella gemina</name>
    <dbReference type="NCBI Taxonomy" id="1429439"/>
    <lineage>
        <taxon>Bacteria</taxon>
        <taxon>Pseudomonadati</taxon>
        <taxon>Nitrospinota/Tectimicrobiota group</taxon>
        <taxon>Candidatus Tectimicrobiota</taxon>
        <taxon>Candidatus Entotheonellia</taxon>
        <taxon>Candidatus Entotheonellales</taxon>
        <taxon>Candidatus Entotheonellaceae</taxon>
        <taxon>Candidatus Entotheonella</taxon>
    </lineage>
</organism>
<evidence type="ECO:0000313" key="1">
    <source>
        <dbReference type="EMBL" id="ETX07722.1"/>
    </source>
</evidence>
<name>W4MDK3_9BACT</name>
<gene>
    <name evidence="1" type="ORF">ETSY2_09615</name>
</gene>
<evidence type="ECO:0000313" key="2">
    <source>
        <dbReference type="Proteomes" id="UP000019140"/>
    </source>
</evidence>
<keyword evidence="2" id="KW-1185">Reference proteome</keyword>
<dbReference type="Proteomes" id="UP000019140">
    <property type="component" value="Unassembled WGS sequence"/>
</dbReference>
<accession>W4MDK3</accession>
<dbReference type="PANTHER" id="PTHR35861">
    <property type="match status" value="1"/>
</dbReference>
<dbReference type="HOGENOM" id="CLU_1265021_0_0_7"/>
<comment type="caution">
    <text evidence="1">The sequence shown here is derived from an EMBL/GenBank/DDBJ whole genome shotgun (WGS) entry which is preliminary data.</text>
</comment>
<evidence type="ECO:0008006" key="3">
    <source>
        <dbReference type="Google" id="ProtNLM"/>
    </source>
</evidence>
<dbReference type="Gene3D" id="3.40.50.11780">
    <property type="match status" value="1"/>
</dbReference>
<dbReference type="EMBL" id="AZHX01000390">
    <property type="protein sequence ID" value="ETX07722.1"/>
    <property type="molecule type" value="Genomic_DNA"/>
</dbReference>
<dbReference type="InterPro" id="IPR052042">
    <property type="entry name" value="Tail_sheath_structural"/>
</dbReference>
<protein>
    <recommendedName>
        <fullName evidence="3">Tail sheath protein subtilisin-like domain-containing protein</fullName>
    </recommendedName>
</protein>
<proteinExistence type="predicted"/>
<dbReference type="AlphaFoldDB" id="W4MDK3"/>
<reference evidence="1 2" key="1">
    <citation type="journal article" date="2014" name="Nature">
        <title>An environmental bacterial taxon with a large and distinct metabolic repertoire.</title>
        <authorList>
            <person name="Wilson M.C."/>
            <person name="Mori T."/>
            <person name="Ruckert C."/>
            <person name="Uria A.R."/>
            <person name="Helf M.J."/>
            <person name="Takada K."/>
            <person name="Gernert C."/>
            <person name="Steffens U.A."/>
            <person name="Heycke N."/>
            <person name="Schmitt S."/>
            <person name="Rinke C."/>
            <person name="Helfrich E.J."/>
            <person name="Brachmann A.O."/>
            <person name="Gurgui C."/>
            <person name="Wakimoto T."/>
            <person name="Kracht M."/>
            <person name="Crusemann M."/>
            <person name="Hentschel U."/>
            <person name="Abe I."/>
            <person name="Matsunaga S."/>
            <person name="Kalinowski J."/>
            <person name="Takeyama H."/>
            <person name="Piel J."/>
        </authorList>
    </citation>
    <scope>NUCLEOTIDE SEQUENCE [LARGE SCALE GENOMIC DNA]</scope>
    <source>
        <strain evidence="2">TSY2</strain>
    </source>
</reference>